<evidence type="ECO:0000256" key="1">
    <source>
        <dbReference type="SAM" id="MobiDB-lite"/>
    </source>
</evidence>
<accession>A0ABT2B7M6</accession>
<keyword evidence="3" id="KW-1185">Reference proteome</keyword>
<reference evidence="2 3" key="1">
    <citation type="submission" date="2022-08" db="EMBL/GenBank/DDBJ databases">
        <authorList>
            <person name="Somphong A."/>
            <person name="Phongsopitanun W."/>
        </authorList>
    </citation>
    <scope>NUCLEOTIDE SEQUENCE [LARGE SCALE GENOMIC DNA]</scope>
    <source>
        <strain evidence="2 3">LP11</strain>
    </source>
</reference>
<protein>
    <submittedName>
        <fullName evidence="2">Uncharacterized protein</fullName>
    </submittedName>
</protein>
<organism evidence="2 3">
    <name type="scientific">Streptomyces pyxinicus</name>
    <dbReference type="NCBI Taxonomy" id="2970331"/>
    <lineage>
        <taxon>Bacteria</taxon>
        <taxon>Bacillati</taxon>
        <taxon>Actinomycetota</taxon>
        <taxon>Actinomycetes</taxon>
        <taxon>Kitasatosporales</taxon>
        <taxon>Streptomycetaceae</taxon>
        <taxon>Streptomyces</taxon>
    </lineage>
</organism>
<proteinExistence type="predicted"/>
<comment type="caution">
    <text evidence="2">The sequence shown here is derived from an EMBL/GenBank/DDBJ whole genome shotgun (WGS) entry which is preliminary data.</text>
</comment>
<feature type="region of interest" description="Disordered" evidence="1">
    <location>
        <begin position="103"/>
        <end position="125"/>
    </location>
</feature>
<evidence type="ECO:0000313" key="3">
    <source>
        <dbReference type="Proteomes" id="UP001205612"/>
    </source>
</evidence>
<sequence>MTETIGAFVREAHGSVHSGDGDQYNFYFEKAAHWLRNEARKHPRSIAELDRRHLAERFVPPPGLQHARARLHVERTVLVDSLSGSGRRAAALMLLHELPAGEGTLHELPDTSDDDTGPPLDSHDIGRGDRLLLDLSEADETRYLAVQSALSDFRGAVVAKSAHLVVVVPHHLGYLIREDLRHLTAELGRPNARRVLAVHLRCDGIRPDDGILGGTELATFLTRAPLRDVAALADRIRRLRDSSPADRGLPDWLRQSLEEQHDQSGRVAADFCAAPGGRHRALQLAVAMFHGATPDVVLQAANALLDLLNHPPDPTPRLDRADLSAELAAVQAGRDPDGRVRFAIAGYGRAVLQHFWTFLPDIRRQLRDWLTRQAADPALDPDVRRAAVDHFAQQTLRVAHPEDLTWVVERWTSSKASALLIPEAARVLAMGLDDDHHGRYFRQRIYDWATSADTSTHCSRVLVMVCEQTMARSHPDQALVRLHHLARGRHDGVRSEARQAVLRLTASDDRLYRLMLERLAVGITHRSRAADLGLFTELAGPGRLIGRPSVRASLTACWGGMLRSGIDWTALVRLWLGSGRTEQRRDLIAEVLVMACALDPHLLGRLYRAARDWLGDRPDTERAAMVSRLLQAINAAQGLGDYDRPA</sequence>
<dbReference type="Proteomes" id="UP001205612">
    <property type="component" value="Unassembled WGS sequence"/>
</dbReference>
<dbReference type="SUPFAM" id="SSF48371">
    <property type="entry name" value="ARM repeat"/>
    <property type="match status" value="1"/>
</dbReference>
<name>A0ABT2B7M6_9ACTN</name>
<gene>
    <name evidence="2" type="ORF">NX794_25395</name>
</gene>
<dbReference type="EMBL" id="JANUGP010000022">
    <property type="protein sequence ID" value="MCS0604524.1"/>
    <property type="molecule type" value="Genomic_DNA"/>
</dbReference>
<evidence type="ECO:0000313" key="2">
    <source>
        <dbReference type="EMBL" id="MCS0604524.1"/>
    </source>
</evidence>
<dbReference type="RefSeq" id="WP_258781261.1">
    <property type="nucleotide sequence ID" value="NZ_JANUGP010000022.1"/>
</dbReference>
<dbReference type="InterPro" id="IPR016024">
    <property type="entry name" value="ARM-type_fold"/>
</dbReference>